<evidence type="ECO:0000256" key="4">
    <source>
        <dbReference type="ARBA" id="ARBA00022525"/>
    </source>
</evidence>
<dbReference type="EMBL" id="VORT01000004">
    <property type="protein sequence ID" value="TXD73418.1"/>
    <property type="molecule type" value="Genomic_DNA"/>
</dbReference>
<keyword evidence="4" id="KW-0964">Secreted</keyword>
<evidence type="ECO:0000259" key="8">
    <source>
        <dbReference type="Pfam" id="PF18962"/>
    </source>
</evidence>
<evidence type="ECO:0000256" key="5">
    <source>
        <dbReference type="ARBA" id="ARBA00022729"/>
    </source>
</evidence>
<dbReference type="NCBIfam" id="TIGR04183">
    <property type="entry name" value="Por_Secre_tail"/>
    <property type="match status" value="1"/>
</dbReference>
<dbReference type="InterPro" id="IPR006626">
    <property type="entry name" value="PbH1"/>
</dbReference>
<comment type="subcellular location">
    <subcellularLocation>
        <location evidence="1">Cell envelope</location>
    </subcellularLocation>
    <subcellularLocation>
        <location evidence="2">Cell outer membrane</location>
    </subcellularLocation>
    <subcellularLocation>
        <location evidence="3">Secreted</location>
    </subcellularLocation>
</comment>
<dbReference type="InterPro" id="IPR003368">
    <property type="entry name" value="POMP_repeat"/>
</dbReference>
<feature type="domain" description="Secretion system C-terminal sorting" evidence="8">
    <location>
        <begin position="542"/>
        <end position="610"/>
    </location>
</feature>
<dbReference type="Proteomes" id="UP000321497">
    <property type="component" value="Unassembled WGS sequence"/>
</dbReference>
<dbReference type="PANTHER" id="PTHR11319">
    <property type="entry name" value="G PROTEIN-COUPLED RECEPTOR-RELATED"/>
    <property type="match status" value="1"/>
</dbReference>
<proteinExistence type="predicted"/>
<keyword evidence="7" id="KW-0998">Cell outer membrane</keyword>
<evidence type="ECO:0000256" key="6">
    <source>
        <dbReference type="ARBA" id="ARBA00023136"/>
    </source>
</evidence>
<comment type="caution">
    <text evidence="9">The sequence shown here is derived from an EMBL/GenBank/DDBJ whole genome shotgun (WGS) entry which is preliminary data.</text>
</comment>
<sequence length="613" mass="68118">MLRFWSTFLKRLRSGEKVRINRMELKCQKLFKRNYKNDFMKLSLLALIGLFSITSYSQIIFVNKDAVGLDDGTNWENAYKSLDFATKNTITGEIWVALGTYYPETDRMGEIPSNSRRKSFVLKPNVSLYGGFNGTETSREQRNYNQNITILSGELGNPNSLLDNSFHVIEQGTSQTNAETIIDGFTIRDGYTAINGYGGGGLDIYDFFIMRNCILENNYSLSDGGAIRSSYSNAIIEDNIFRNNHAFQGGAIALIGSDALIKNNVFYNNVCDDINGNSSTSNAGGALHVTAYSSPIITDNIFQGNYAKVQGGAVDLESNYSVVFQNNILFENSSEDGGALYIDGGGKYLFNNVFAKNTASHDGGAIYLDYVNTLECINNTIVDNTADHYGGGIMTSGAGINMVNTILYGNTSFDNYQIVFYFQIGGFYSKIRFSDIENGIDGIGRNGPEDRLLYEDNFDIEPEFVDSNDNNYRLEPNSLLINNGTFSNEIIQTPWQGTQGEEINFPLIDVDGNPRIINTIDLGAYEYGVLDISNFENERLIVYPNPTNGLFSIKNIGNFNNVTVHDVLGKKIIDLNLKTGINKLDLSIFASGIYHLKFISPMGNLNKKIILLH</sequence>
<dbReference type="InterPro" id="IPR011050">
    <property type="entry name" value="Pectin_lyase_fold/virulence"/>
</dbReference>
<reference evidence="9 10" key="1">
    <citation type="submission" date="2019-08" db="EMBL/GenBank/DDBJ databases">
        <title>Genome of Aequorivita antarctica SW49 (type strain).</title>
        <authorList>
            <person name="Bowman J.P."/>
        </authorList>
    </citation>
    <scope>NUCLEOTIDE SEQUENCE [LARGE SCALE GENOMIC DNA]</scope>
    <source>
        <strain evidence="9 10">SW49</strain>
    </source>
</reference>
<keyword evidence="10" id="KW-1185">Reference proteome</keyword>
<name>A0A5C6Z087_9FLAO</name>
<protein>
    <submittedName>
        <fullName evidence="9">T9SS type A sorting domain-containing protein</fullName>
    </submittedName>
</protein>
<evidence type="ECO:0000313" key="9">
    <source>
        <dbReference type="EMBL" id="TXD73418.1"/>
    </source>
</evidence>
<evidence type="ECO:0000256" key="2">
    <source>
        <dbReference type="ARBA" id="ARBA00004442"/>
    </source>
</evidence>
<dbReference type="GO" id="GO:0009279">
    <property type="term" value="C:cell outer membrane"/>
    <property type="evidence" value="ECO:0007669"/>
    <property type="project" value="UniProtKB-SubCell"/>
</dbReference>
<gene>
    <name evidence="9" type="ORF">ESU54_06550</name>
</gene>
<dbReference type="Gene3D" id="2.160.20.10">
    <property type="entry name" value="Single-stranded right-handed beta-helix, Pectin lyase-like"/>
    <property type="match status" value="1"/>
</dbReference>
<dbReference type="Pfam" id="PF02415">
    <property type="entry name" value="Chlam_PMP"/>
    <property type="match status" value="1"/>
</dbReference>
<dbReference type="SMART" id="SM00710">
    <property type="entry name" value="PbH1"/>
    <property type="match status" value="7"/>
</dbReference>
<organism evidence="9 10">
    <name type="scientific">Aequorivita antarctica</name>
    <dbReference type="NCBI Taxonomy" id="153266"/>
    <lineage>
        <taxon>Bacteria</taxon>
        <taxon>Pseudomonadati</taxon>
        <taxon>Bacteroidota</taxon>
        <taxon>Flavobacteriia</taxon>
        <taxon>Flavobacteriales</taxon>
        <taxon>Flavobacteriaceae</taxon>
        <taxon>Aequorivita</taxon>
    </lineage>
</organism>
<evidence type="ECO:0000256" key="3">
    <source>
        <dbReference type="ARBA" id="ARBA00004613"/>
    </source>
</evidence>
<dbReference type="NCBIfam" id="TIGR01376">
    <property type="entry name" value="POMP_repeat"/>
    <property type="match status" value="1"/>
</dbReference>
<evidence type="ECO:0000256" key="1">
    <source>
        <dbReference type="ARBA" id="ARBA00004196"/>
    </source>
</evidence>
<dbReference type="InterPro" id="IPR026444">
    <property type="entry name" value="Secre_tail"/>
</dbReference>
<evidence type="ECO:0000313" key="10">
    <source>
        <dbReference type="Proteomes" id="UP000321497"/>
    </source>
</evidence>
<keyword evidence="5" id="KW-0732">Signal</keyword>
<dbReference type="Pfam" id="PF18962">
    <property type="entry name" value="Por_Secre_tail"/>
    <property type="match status" value="1"/>
</dbReference>
<dbReference type="GO" id="GO:0005576">
    <property type="term" value="C:extracellular region"/>
    <property type="evidence" value="ECO:0007669"/>
    <property type="project" value="UniProtKB-SubCell"/>
</dbReference>
<dbReference type="InterPro" id="IPR012334">
    <property type="entry name" value="Pectin_lyas_fold"/>
</dbReference>
<dbReference type="AlphaFoldDB" id="A0A5C6Z087"/>
<dbReference type="SUPFAM" id="SSF51126">
    <property type="entry name" value="Pectin lyase-like"/>
    <property type="match status" value="1"/>
</dbReference>
<keyword evidence="6" id="KW-0472">Membrane</keyword>
<dbReference type="PANTHER" id="PTHR11319:SF35">
    <property type="entry name" value="OUTER MEMBRANE PROTEIN PMPC-RELATED"/>
    <property type="match status" value="1"/>
</dbReference>
<accession>A0A5C6Z087</accession>
<evidence type="ECO:0000256" key="7">
    <source>
        <dbReference type="ARBA" id="ARBA00023237"/>
    </source>
</evidence>